<keyword evidence="6 8" id="KW-0675">Receptor</keyword>
<dbReference type="GO" id="GO:0007635">
    <property type="term" value="P:chemosensory behavior"/>
    <property type="evidence" value="ECO:0007669"/>
    <property type="project" value="TreeGrafter"/>
</dbReference>
<keyword evidence="2 8" id="KW-1003">Cell membrane</keyword>
<evidence type="ECO:0000256" key="3">
    <source>
        <dbReference type="ARBA" id="ARBA00022692"/>
    </source>
</evidence>
<dbReference type="AlphaFoldDB" id="A0A8J6HEN1"/>
<dbReference type="GO" id="GO:0030424">
    <property type="term" value="C:axon"/>
    <property type="evidence" value="ECO:0007669"/>
    <property type="project" value="TreeGrafter"/>
</dbReference>
<dbReference type="GO" id="GO:0007165">
    <property type="term" value="P:signal transduction"/>
    <property type="evidence" value="ECO:0007669"/>
    <property type="project" value="UniProtKB-KW"/>
</dbReference>
<feature type="transmembrane region" description="Helical" evidence="8">
    <location>
        <begin position="281"/>
        <end position="301"/>
    </location>
</feature>
<comment type="similarity">
    <text evidence="8">Belongs to the insect chemoreceptor superfamily. Gustatory receptor (GR) family.</text>
</comment>
<dbReference type="PANTHER" id="PTHR21143">
    <property type="entry name" value="INVERTEBRATE GUSTATORY RECEPTOR"/>
    <property type="match status" value="1"/>
</dbReference>
<gene>
    <name evidence="9" type="ORF">GEV33_010060</name>
</gene>
<dbReference type="EMBL" id="JABDTM020025823">
    <property type="protein sequence ID" value="KAH0812732.1"/>
    <property type="molecule type" value="Genomic_DNA"/>
</dbReference>
<organism evidence="9 10">
    <name type="scientific">Tenebrio molitor</name>
    <name type="common">Yellow mealworm beetle</name>
    <dbReference type="NCBI Taxonomy" id="7067"/>
    <lineage>
        <taxon>Eukaryota</taxon>
        <taxon>Metazoa</taxon>
        <taxon>Ecdysozoa</taxon>
        <taxon>Arthropoda</taxon>
        <taxon>Hexapoda</taxon>
        <taxon>Insecta</taxon>
        <taxon>Pterygota</taxon>
        <taxon>Neoptera</taxon>
        <taxon>Endopterygota</taxon>
        <taxon>Coleoptera</taxon>
        <taxon>Polyphaga</taxon>
        <taxon>Cucujiformia</taxon>
        <taxon>Tenebrionidae</taxon>
        <taxon>Tenebrio</taxon>
    </lineage>
</organism>
<comment type="caution">
    <text evidence="9">The sequence shown here is derived from an EMBL/GenBank/DDBJ whole genome shotgun (WGS) entry which is preliminary data.</text>
</comment>
<keyword evidence="5 8" id="KW-0472">Membrane</keyword>
<reference evidence="9" key="2">
    <citation type="submission" date="2021-08" db="EMBL/GenBank/DDBJ databases">
        <authorList>
            <person name="Eriksson T."/>
        </authorList>
    </citation>
    <scope>NUCLEOTIDE SEQUENCE</scope>
    <source>
        <strain evidence="9">Stoneville</strain>
        <tissue evidence="9">Whole head</tissue>
    </source>
</reference>
<protein>
    <recommendedName>
        <fullName evidence="8">Gustatory receptor</fullName>
    </recommendedName>
</protein>
<sequence>MGKLIRESMEGLIGPVRSFAAVAALKGPKNKTHILWITIISIFVIVPGIMRQVIQSINDNKGIIIAAVEFANYNSRMPTTICCLIMTNLRAGYLTDFITSARTLDKKFTNMGFLVDYEVVKRSGPSLVGLVLFKLALQQIPFLSQGFSWDLIDYLDYIIYNIPIFIIHVLLIQWIVYLTILRLHFKTLSIIVKTLRYHHCWVSEDFRVRRSTLKMFNRQREVVRTCSTIYDELCKQSERINDAFAWQILFLIPTLFVLVIFNSFQSCRMIKNLVEFDCGSVIFDILYFGVFLELVTPCIALRQEVDKFVNVLHRITTNEIDEEVSSLILQTCHQKIEFSACGVFTLDGTLIYTINVFVVFFTIVVSALAAVYPAENVAEASEFRPKRDHHQGVTGPVHTYVKTDKHANFKWGVKHHVGHHYAGRR</sequence>
<dbReference type="GO" id="GO:0043025">
    <property type="term" value="C:neuronal cell body"/>
    <property type="evidence" value="ECO:0007669"/>
    <property type="project" value="TreeGrafter"/>
</dbReference>
<feature type="transmembrane region" description="Helical" evidence="8">
    <location>
        <begin position="34"/>
        <end position="54"/>
    </location>
</feature>
<reference evidence="9" key="1">
    <citation type="journal article" date="2020" name="J Insects Food Feed">
        <title>The yellow mealworm (Tenebrio molitor) genome: a resource for the emerging insects as food and feed industry.</title>
        <authorList>
            <person name="Eriksson T."/>
            <person name="Andere A."/>
            <person name="Kelstrup H."/>
            <person name="Emery V."/>
            <person name="Picard C."/>
        </authorList>
    </citation>
    <scope>NUCLEOTIDE SEQUENCE</scope>
    <source>
        <strain evidence="9">Stoneville</strain>
        <tissue evidence="9">Whole head</tissue>
    </source>
</reference>
<dbReference type="InterPro" id="IPR013604">
    <property type="entry name" value="7TM_chemorcpt"/>
</dbReference>
<feature type="transmembrane region" description="Helical" evidence="8">
    <location>
        <begin position="157"/>
        <end position="180"/>
    </location>
</feature>
<evidence type="ECO:0000313" key="9">
    <source>
        <dbReference type="EMBL" id="KAH0812732.1"/>
    </source>
</evidence>
<dbReference type="Proteomes" id="UP000719412">
    <property type="component" value="Unassembled WGS sequence"/>
</dbReference>
<dbReference type="GO" id="GO:0050909">
    <property type="term" value="P:sensory perception of taste"/>
    <property type="evidence" value="ECO:0007669"/>
    <property type="project" value="InterPro"/>
</dbReference>
<evidence type="ECO:0000256" key="8">
    <source>
        <dbReference type="RuleBase" id="RU363108"/>
    </source>
</evidence>
<evidence type="ECO:0000256" key="5">
    <source>
        <dbReference type="ARBA" id="ARBA00023136"/>
    </source>
</evidence>
<evidence type="ECO:0000256" key="6">
    <source>
        <dbReference type="ARBA" id="ARBA00023170"/>
    </source>
</evidence>
<dbReference type="GO" id="GO:0030425">
    <property type="term" value="C:dendrite"/>
    <property type="evidence" value="ECO:0007669"/>
    <property type="project" value="TreeGrafter"/>
</dbReference>
<keyword evidence="3 8" id="KW-0812">Transmembrane</keyword>
<comment type="caution">
    <text evidence="8">Lacks conserved residue(s) required for the propagation of feature annotation.</text>
</comment>
<evidence type="ECO:0000256" key="1">
    <source>
        <dbReference type="ARBA" id="ARBA00004651"/>
    </source>
</evidence>
<feature type="transmembrane region" description="Helical" evidence="8">
    <location>
        <begin position="350"/>
        <end position="372"/>
    </location>
</feature>
<proteinExistence type="inferred from homology"/>
<dbReference type="GO" id="GO:0008049">
    <property type="term" value="P:male courtship behavior"/>
    <property type="evidence" value="ECO:0007669"/>
    <property type="project" value="TreeGrafter"/>
</dbReference>
<dbReference type="GO" id="GO:0005886">
    <property type="term" value="C:plasma membrane"/>
    <property type="evidence" value="ECO:0007669"/>
    <property type="project" value="UniProtKB-SubCell"/>
</dbReference>
<comment type="function">
    <text evidence="8">Gustatory receptor which mediates acceptance or avoidance behavior, depending on its substrates.</text>
</comment>
<evidence type="ECO:0000256" key="2">
    <source>
        <dbReference type="ARBA" id="ARBA00022475"/>
    </source>
</evidence>
<name>A0A8J6HEN1_TENMO</name>
<feature type="transmembrane region" description="Helical" evidence="8">
    <location>
        <begin position="243"/>
        <end position="261"/>
    </location>
</feature>
<evidence type="ECO:0000256" key="4">
    <source>
        <dbReference type="ARBA" id="ARBA00022989"/>
    </source>
</evidence>
<keyword evidence="4 8" id="KW-1133">Transmembrane helix</keyword>
<evidence type="ECO:0000313" key="10">
    <source>
        <dbReference type="Proteomes" id="UP000719412"/>
    </source>
</evidence>
<keyword evidence="10" id="KW-1185">Reference proteome</keyword>
<evidence type="ECO:0000256" key="7">
    <source>
        <dbReference type="ARBA" id="ARBA00023224"/>
    </source>
</evidence>
<comment type="subcellular location">
    <subcellularLocation>
        <location evidence="1 8">Cell membrane</location>
        <topology evidence="1 8">Multi-pass membrane protein</topology>
    </subcellularLocation>
</comment>
<keyword evidence="7 8" id="KW-0807">Transducer</keyword>
<dbReference type="Pfam" id="PF08395">
    <property type="entry name" value="7tm_7"/>
    <property type="match status" value="1"/>
</dbReference>
<dbReference type="PANTHER" id="PTHR21143:SF104">
    <property type="entry name" value="GUSTATORY RECEPTOR 8A-RELATED"/>
    <property type="match status" value="1"/>
</dbReference>
<accession>A0A8J6HEN1</accession>